<dbReference type="AlphaFoldDB" id="A0A7G9SQB9"/>
<dbReference type="Gene3D" id="3.30.1150.10">
    <property type="match status" value="1"/>
</dbReference>
<dbReference type="RefSeq" id="WP_187552561.1">
    <property type="nucleotide sequence ID" value="NZ_BMZL01000001.1"/>
</dbReference>
<accession>A0A7G9SQB9</accession>
<evidence type="ECO:0000313" key="7">
    <source>
        <dbReference type="EMBL" id="QNN70044.1"/>
    </source>
</evidence>
<dbReference type="PROSITE" id="PS52015">
    <property type="entry name" value="TONB_CTD"/>
    <property type="match status" value="1"/>
</dbReference>
<evidence type="ECO:0000313" key="8">
    <source>
        <dbReference type="Proteomes" id="UP000515804"/>
    </source>
</evidence>
<sequence>MSTKQWARWILGMSALATLAAAAGQPQQAKVYTFQVELDERGALLSATPLRDAADATTTQLQQALRDWVFRPAQRDGTPIRTTTWVRVTAIPGEGTDSAQVLSATAGPAPDSLRKPAFPVAAQVRGQQGVIVLQIDMDAQGRVRAVDVHDTVGGVNLAMANAAMAAARDWTFRPERVNGEPQAGRLLMPVCFVSSSNKQACAWTGPDAQAFGRDTVLALDPAVRLERVAYAGR</sequence>
<reference evidence="7 8" key="1">
    <citation type="submission" date="2020-08" db="EMBL/GenBank/DDBJ databases">
        <title>Genome sequence of Thermomonas carbonis KCTC 42013T.</title>
        <authorList>
            <person name="Hyun D.-W."/>
            <person name="Bae J.-W."/>
        </authorList>
    </citation>
    <scope>NUCLEOTIDE SEQUENCE [LARGE SCALE GENOMIC DNA]</scope>
    <source>
        <strain evidence="7 8">KCTC 42013</strain>
    </source>
</reference>
<dbReference type="Proteomes" id="UP000515804">
    <property type="component" value="Chromosome"/>
</dbReference>
<keyword evidence="2" id="KW-0812">Transmembrane</keyword>
<feature type="chain" id="PRO_5028833899" evidence="5">
    <location>
        <begin position="24"/>
        <end position="233"/>
    </location>
</feature>
<keyword evidence="3" id="KW-1133">Transmembrane helix</keyword>
<keyword evidence="5" id="KW-0732">Signal</keyword>
<keyword evidence="8" id="KW-1185">Reference proteome</keyword>
<name>A0A7G9SQB9_9GAMM</name>
<feature type="signal peptide" evidence="5">
    <location>
        <begin position="1"/>
        <end position="23"/>
    </location>
</feature>
<dbReference type="InterPro" id="IPR037682">
    <property type="entry name" value="TonB_C"/>
</dbReference>
<dbReference type="InterPro" id="IPR006260">
    <property type="entry name" value="TonB/TolA_C"/>
</dbReference>
<dbReference type="SUPFAM" id="SSF74653">
    <property type="entry name" value="TolA/TonB C-terminal domain"/>
    <property type="match status" value="1"/>
</dbReference>
<dbReference type="KEGG" id="tcn:H9L16_15720"/>
<dbReference type="Pfam" id="PF03544">
    <property type="entry name" value="TonB_C"/>
    <property type="match status" value="1"/>
</dbReference>
<feature type="domain" description="TonB C-terminal" evidence="6">
    <location>
        <begin position="103"/>
        <end position="201"/>
    </location>
</feature>
<evidence type="ECO:0000256" key="2">
    <source>
        <dbReference type="ARBA" id="ARBA00022692"/>
    </source>
</evidence>
<evidence type="ECO:0000259" key="6">
    <source>
        <dbReference type="PROSITE" id="PS52015"/>
    </source>
</evidence>
<dbReference type="GO" id="GO:0016020">
    <property type="term" value="C:membrane"/>
    <property type="evidence" value="ECO:0007669"/>
    <property type="project" value="UniProtKB-SubCell"/>
</dbReference>
<dbReference type="EMBL" id="CP060719">
    <property type="protein sequence ID" value="QNN70044.1"/>
    <property type="molecule type" value="Genomic_DNA"/>
</dbReference>
<evidence type="ECO:0000256" key="3">
    <source>
        <dbReference type="ARBA" id="ARBA00022989"/>
    </source>
</evidence>
<evidence type="ECO:0000256" key="1">
    <source>
        <dbReference type="ARBA" id="ARBA00004167"/>
    </source>
</evidence>
<protein>
    <submittedName>
        <fullName evidence="7">TonB family protein</fullName>
    </submittedName>
</protein>
<keyword evidence="4" id="KW-0472">Membrane</keyword>
<evidence type="ECO:0000256" key="5">
    <source>
        <dbReference type="SAM" id="SignalP"/>
    </source>
</evidence>
<dbReference type="GO" id="GO:0055085">
    <property type="term" value="P:transmembrane transport"/>
    <property type="evidence" value="ECO:0007669"/>
    <property type="project" value="InterPro"/>
</dbReference>
<dbReference type="NCBIfam" id="TIGR01352">
    <property type="entry name" value="tonB_Cterm"/>
    <property type="match status" value="1"/>
</dbReference>
<gene>
    <name evidence="7" type="ORF">H9L16_15720</name>
</gene>
<evidence type="ECO:0000256" key="4">
    <source>
        <dbReference type="ARBA" id="ARBA00023136"/>
    </source>
</evidence>
<comment type="subcellular location">
    <subcellularLocation>
        <location evidence="1">Membrane</location>
        <topology evidence="1">Single-pass membrane protein</topology>
    </subcellularLocation>
</comment>
<proteinExistence type="predicted"/>
<organism evidence="7 8">
    <name type="scientific">Thermomonas carbonis</name>
    <dbReference type="NCBI Taxonomy" id="1463158"/>
    <lineage>
        <taxon>Bacteria</taxon>
        <taxon>Pseudomonadati</taxon>
        <taxon>Pseudomonadota</taxon>
        <taxon>Gammaproteobacteria</taxon>
        <taxon>Lysobacterales</taxon>
        <taxon>Lysobacteraceae</taxon>
        <taxon>Thermomonas</taxon>
    </lineage>
</organism>